<dbReference type="RefSeq" id="WP_343984408.1">
    <property type="nucleotide sequence ID" value="NZ_BAAAJG010000021.1"/>
</dbReference>
<protein>
    <submittedName>
        <fullName evidence="1">Uncharacterized protein</fullName>
    </submittedName>
</protein>
<dbReference type="EMBL" id="JBHUCP010000050">
    <property type="protein sequence ID" value="MFD1535147.1"/>
    <property type="molecule type" value="Genomic_DNA"/>
</dbReference>
<keyword evidence="2" id="KW-1185">Reference proteome</keyword>
<name>A0ABW4G1C7_9PSEU</name>
<organism evidence="1 2">
    <name type="scientific">Pseudonocardia aurantiaca</name>
    <dbReference type="NCBI Taxonomy" id="75290"/>
    <lineage>
        <taxon>Bacteria</taxon>
        <taxon>Bacillati</taxon>
        <taxon>Actinomycetota</taxon>
        <taxon>Actinomycetes</taxon>
        <taxon>Pseudonocardiales</taxon>
        <taxon>Pseudonocardiaceae</taxon>
        <taxon>Pseudonocardia</taxon>
    </lineage>
</organism>
<comment type="caution">
    <text evidence="1">The sequence shown here is derived from an EMBL/GenBank/DDBJ whole genome shotgun (WGS) entry which is preliminary data.</text>
</comment>
<evidence type="ECO:0000313" key="1">
    <source>
        <dbReference type="EMBL" id="MFD1535147.1"/>
    </source>
</evidence>
<evidence type="ECO:0000313" key="2">
    <source>
        <dbReference type="Proteomes" id="UP001597145"/>
    </source>
</evidence>
<proteinExistence type="predicted"/>
<accession>A0ABW4G1C7</accession>
<sequence>MTRFMIGQLGTRHPMAWFAEGAEQPARMARPGKMYPVADAESV</sequence>
<reference evidence="2" key="1">
    <citation type="journal article" date="2019" name="Int. J. Syst. Evol. Microbiol.">
        <title>The Global Catalogue of Microorganisms (GCM) 10K type strain sequencing project: providing services to taxonomists for standard genome sequencing and annotation.</title>
        <authorList>
            <consortium name="The Broad Institute Genomics Platform"/>
            <consortium name="The Broad Institute Genome Sequencing Center for Infectious Disease"/>
            <person name="Wu L."/>
            <person name="Ma J."/>
        </authorList>
    </citation>
    <scope>NUCLEOTIDE SEQUENCE [LARGE SCALE GENOMIC DNA]</scope>
    <source>
        <strain evidence="2">JCM 12165</strain>
    </source>
</reference>
<dbReference type="Proteomes" id="UP001597145">
    <property type="component" value="Unassembled WGS sequence"/>
</dbReference>
<gene>
    <name evidence="1" type="ORF">ACFSCY_37645</name>
</gene>